<evidence type="ECO:0000313" key="3">
    <source>
        <dbReference type="Proteomes" id="UP001555786"/>
    </source>
</evidence>
<proteinExistence type="predicted"/>
<dbReference type="InterPro" id="IPR010610">
    <property type="entry name" value="EryCIII-like_C"/>
</dbReference>
<dbReference type="InterPro" id="IPR002213">
    <property type="entry name" value="UDP_glucos_trans"/>
</dbReference>
<evidence type="ECO:0000313" key="2">
    <source>
        <dbReference type="EMBL" id="MEW9310461.1"/>
    </source>
</evidence>
<dbReference type="Proteomes" id="UP001555786">
    <property type="component" value="Unassembled WGS sequence"/>
</dbReference>
<comment type="caution">
    <text evidence="2">The sequence shown here is derived from an EMBL/GenBank/DDBJ whole genome shotgun (WGS) entry which is preliminary data.</text>
</comment>
<dbReference type="Gene3D" id="3.40.50.2000">
    <property type="entry name" value="Glycogen Phosphorylase B"/>
    <property type="match status" value="2"/>
</dbReference>
<name>A0ABV3PYD0_9HYPH</name>
<evidence type="ECO:0000259" key="1">
    <source>
        <dbReference type="Pfam" id="PF06722"/>
    </source>
</evidence>
<dbReference type="EMBL" id="JBFNQD010000028">
    <property type="protein sequence ID" value="MEW9310461.1"/>
    <property type="molecule type" value="Genomic_DNA"/>
</dbReference>
<feature type="domain" description="Erythromycin biosynthesis protein CIII-like C-terminal" evidence="1">
    <location>
        <begin position="294"/>
        <end position="383"/>
    </location>
</feature>
<dbReference type="RefSeq" id="WP_367626857.1">
    <property type="nucleotide sequence ID" value="NZ_JBFNQD010000028.1"/>
</dbReference>
<dbReference type="PANTHER" id="PTHR48050:SF13">
    <property type="entry name" value="STEROL 3-BETA-GLUCOSYLTRANSFERASE UGT80A2"/>
    <property type="match status" value="1"/>
</dbReference>
<gene>
    <name evidence="2" type="ORF">ABXS05_33295</name>
</gene>
<dbReference type="PANTHER" id="PTHR48050">
    <property type="entry name" value="STEROL 3-BETA-GLUCOSYLTRANSFERASE"/>
    <property type="match status" value="1"/>
</dbReference>
<dbReference type="Pfam" id="PF06722">
    <property type="entry name" value="EryCIII-like_C"/>
    <property type="match status" value="1"/>
</dbReference>
<protein>
    <submittedName>
        <fullName evidence="2">Glycosyltransferase</fullName>
    </submittedName>
</protein>
<sequence length="404" mass="41919">MRVLLTSFGSRGDIEPVAALGARLRDLGLEVLACVPPDEEFEAVLARAGVRLVPAFRALRPWLAEVRKGPVDLPQVAGEVLEGQYRAMAAAAEGCDAVVGCGLFPSTAAAQAVAEERGLAYVHVSYCPLFIPSPHHPPYAYPGHPRPPGITDNRALWDHNSKVMNALFGAAVNGLRVRIGLPALTNVRDHVFTDSPWLASDPILSPWPPAASTVVQTGAWILPDERPLPADLEAFLAAGPPPVYAGFGSMSMPTAQAAGPVAIAAIRAQGHRVLLARGWAGLALAEAAEDCFLAGDVNQQALFPRVAAVVHHGGAGTTTAAARAGVPQVIVPQLVDQPFWAGRVAALGIGVAHDGPAPSLDSLSAALAIALAPETRARAAALAKSIRTDGAALAAGLLLDMTRR</sequence>
<accession>A0ABV3PYD0</accession>
<reference evidence="2 3" key="1">
    <citation type="submission" date="2024-07" db="EMBL/GenBank/DDBJ databases">
        <title>Description of Labrys sedimenti sp. nov., isolated from a diclofenac-degrading enrichment culture.</title>
        <authorList>
            <person name="Tancsics A."/>
            <person name="Csepanyi A."/>
        </authorList>
    </citation>
    <scope>NUCLEOTIDE SEQUENCE [LARGE SCALE GENOMIC DNA]</scope>
    <source>
        <strain evidence="2 3">LMG 23578</strain>
    </source>
</reference>
<organism evidence="2 3">
    <name type="scientific">Labrys neptuniae</name>
    <dbReference type="NCBI Taxonomy" id="376174"/>
    <lineage>
        <taxon>Bacteria</taxon>
        <taxon>Pseudomonadati</taxon>
        <taxon>Pseudomonadota</taxon>
        <taxon>Alphaproteobacteria</taxon>
        <taxon>Hyphomicrobiales</taxon>
        <taxon>Xanthobacteraceae</taxon>
        <taxon>Labrys</taxon>
    </lineage>
</organism>
<keyword evidence="3" id="KW-1185">Reference proteome</keyword>
<dbReference type="SUPFAM" id="SSF53756">
    <property type="entry name" value="UDP-Glycosyltransferase/glycogen phosphorylase"/>
    <property type="match status" value="1"/>
</dbReference>
<dbReference type="InterPro" id="IPR050426">
    <property type="entry name" value="Glycosyltransferase_28"/>
</dbReference>
<dbReference type="CDD" id="cd03784">
    <property type="entry name" value="GT1_Gtf-like"/>
    <property type="match status" value="1"/>
</dbReference>